<gene>
    <name evidence="1" type="ORF">PMAYCL1PPCAC_26757</name>
</gene>
<organism evidence="1 2">
    <name type="scientific">Pristionchus mayeri</name>
    <dbReference type="NCBI Taxonomy" id="1317129"/>
    <lineage>
        <taxon>Eukaryota</taxon>
        <taxon>Metazoa</taxon>
        <taxon>Ecdysozoa</taxon>
        <taxon>Nematoda</taxon>
        <taxon>Chromadorea</taxon>
        <taxon>Rhabditida</taxon>
        <taxon>Rhabditina</taxon>
        <taxon>Diplogasteromorpha</taxon>
        <taxon>Diplogasteroidea</taxon>
        <taxon>Neodiplogasteridae</taxon>
        <taxon>Pristionchus</taxon>
    </lineage>
</organism>
<proteinExistence type="predicted"/>
<dbReference type="EMBL" id="BTRK01000006">
    <property type="protein sequence ID" value="GMR56562.1"/>
    <property type="molecule type" value="Genomic_DNA"/>
</dbReference>
<name>A0AAN5I8I7_9BILA</name>
<keyword evidence="2" id="KW-1185">Reference proteome</keyword>
<dbReference type="Proteomes" id="UP001328107">
    <property type="component" value="Unassembled WGS sequence"/>
</dbReference>
<feature type="non-terminal residue" evidence="1">
    <location>
        <position position="83"/>
    </location>
</feature>
<protein>
    <submittedName>
        <fullName evidence="1">Uncharacterized protein</fullName>
    </submittedName>
</protein>
<sequence>MKSVPLIVRILVHANVRKGKDVLRVNGLAWKSYPCNVHAGDISTATCAYDKCEYDQVMQRQKTCKKYIDCKDAHKEDGNNFIT</sequence>
<accession>A0AAN5I8I7</accession>
<comment type="caution">
    <text evidence="1">The sequence shown here is derived from an EMBL/GenBank/DDBJ whole genome shotgun (WGS) entry which is preliminary data.</text>
</comment>
<evidence type="ECO:0000313" key="1">
    <source>
        <dbReference type="EMBL" id="GMR56562.1"/>
    </source>
</evidence>
<reference evidence="2" key="1">
    <citation type="submission" date="2022-10" db="EMBL/GenBank/DDBJ databases">
        <title>Genome assembly of Pristionchus species.</title>
        <authorList>
            <person name="Yoshida K."/>
            <person name="Sommer R.J."/>
        </authorList>
    </citation>
    <scope>NUCLEOTIDE SEQUENCE [LARGE SCALE GENOMIC DNA]</scope>
    <source>
        <strain evidence="2">RS5460</strain>
    </source>
</reference>
<dbReference type="AlphaFoldDB" id="A0AAN5I8I7"/>
<evidence type="ECO:0000313" key="2">
    <source>
        <dbReference type="Proteomes" id="UP001328107"/>
    </source>
</evidence>